<evidence type="ECO:0000256" key="1">
    <source>
        <dbReference type="SAM" id="MobiDB-lite"/>
    </source>
</evidence>
<accession>A0AB73G958</accession>
<dbReference type="Proteomes" id="UP000061665">
    <property type="component" value="Unassembled WGS sequence"/>
</dbReference>
<feature type="compositionally biased region" description="Gly residues" evidence="1">
    <location>
        <begin position="377"/>
        <end position="405"/>
    </location>
</feature>
<feature type="compositionally biased region" description="Basic and acidic residues" evidence="1">
    <location>
        <begin position="430"/>
        <end position="442"/>
    </location>
</feature>
<gene>
    <name evidence="2" type="ORF">WJ53_00715</name>
</gene>
<organism evidence="2 3">
    <name type="scientific">Burkholderia ubonensis</name>
    <dbReference type="NCBI Taxonomy" id="101571"/>
    <lineage>
        <taxon>Bacteria</taxon>
        <taxon>Pseudomonadati</taxon>
        <taxon>Pseudomonadota</taxon>
        <taxon>Betaproteobacteria</taxon>
        <taxon>Burkholderiales</taxon>
        <taxon>Burkholderiaceae</taxon>
        <taxon>Burkholderia</taxon>
        <taxon>Burkholderia cepacia complex</taxon>
    </lineage>
</organism>
<protein>
    <submittedName>
        <fullName evidence="2">Uncharacterized protein</fullName>
    </submittedName>
</protein>
<evidence type="ECO:0000313" key="2">
    <source>
        <dbReference type="EMBL" id="KVM39932.1"/>
    </source>
</evidence>
<name>A0AB73G958_9BURK</name>
<evidence type="ECO:0000313" key="3">
    <source>
        <dbReference type="Proteomes" id="UP000061665"/>
    </source>
</evidence>
<reference evidence="2 3" key="1">
    <citation type="submission" date="2015-11" db="EMBL/GenBank/DDBJ databases">
        <title>Expanding the genomic diversity of Burkholderia species for the development of highly accurate diagnostics.</title>
        <authorList>
            <person name="Sahl J."/>
            <person name="Keim P."/>
            <person name="Wagner D."/>
        </authorList>
    </citation>
    <scope>NUCLEOTIDE SEQUENCE [LARGE SCALE GENOMIC DNA]</scope>
    <source>
        <strain evidence="2 3">MSMB2058</strain>
    </source>
</reference>
<dbReference type="CDD" id="cd20746">
    <property type="entry name" value="FIX_Ntox15_NUC_DUF4112_RhsA-like"/>
    <property type="match status" value="1"/>
</dbReference>
<dbReference type="AlphaFoldDB" id="A0AB73G958"/>
<dbReference type="InterPro" id="IPR049802">
    <property type="entry name" value="RhsC-like_FIX"/>
</dbReference>
<dbReference type="EMBL" id="LOZE01000012">
    <property type="protein sequence ID" value="KVM39932.1"/>
    <property type="molecule type" value="Genomic_DNA"/>
</dbReference>
<feature type="compositionally biased region" description="Basic and acidic residues" evidence="1">
    <location>
        <begin position="193"/>
        <end position="216"/>
    </location>
</feature>
<proteinExistence type="predicted"/>
<sequence>MNANDQQAIEDAVKEIGLSMASNAFPLFYVAQNVYDTTESVWTVWNARESADEMTKIEAGIDLVFAVVGWVPVVGAGVKRTFRLVNHKSEIYGPLLFDILRLVLQRAHVQTSPDALIDKLFDATGIKKYLTEAREHIQKSWLYQEMPSSMQVTFMQALTFVETNLPYWLGQFVQRKLLHWRKKQPNSSAVSTLDEHRTTEKPGAKGEEAKAGHDRPVSTPTKGVVNAKLAVTDITTEITGILGEHIGDYYCYEKLKWGNGWKDHDKGLSGKWSEQPGLRVMGKLNDKGKLNKLFDLKARGHGIDGVWRAAPFSNQMKDFAIVEMKASTTTKKLKDPNAKHSIASKLGTIKEAVRPPAQDLLEPPEDDEAELPTKGAGKPGGGGKPATGGGKPAGAGKPTSGGGAGEAPSQGKQKSESASPAAKPGSSTDADGKESAKADKSTDVVQMSIAWIQKNLPQAVPESLADSILRVGYSRHILYVPFYLPSAAQHVEALATGDEHGHTDHDLPFTHHYKEGEVVEAVKLKASRIKSRKQSGANPAA</sequence>
<feature type="region of interest" description="Disordered" evidence="1">
    <location>
        <begin position="188"/>
        <end position="221"/>
    </location>
</feature>
<dbReference type="RefSeq" id="WP_059724603.1">
    <property type="nucleotide sequence ID" value="NZ_LOYI01000055.1"/>
</dbReference>
<comment type="caution">
    <text evidence="2">The sequence shown here is derived from an EMBL/GenBank/DDBJ whole genome shotgun (WGS) entry which is preliminary data.</text>
</comment>
<feature type="region of interest" description="Disordered" evidence="1">
    <location>
        <begin position="331"/>
        <end position="442"/>
    </location>
</feature>